<sequence length="225" mass="26121">MTTNTTLLSKRCHPSNLRSPRDVQLRPRRMSLRRSRRRQKNRQKRKRLRCAKVGAMFQKIVFQEHVVRVLPRIGAFCAIIKNIEADYESGTNDIDVYQKACAKYKMMYKGDFMLEHCYNILKDHLGWKNVEMPNFYQSQGRQKSKTSETTSGSASSGLNLNEEADEVVEETQEFRPMGRDRAKTKKKATGSSRGGASSFVDLVADKFYNMKQKNRERRTRNNSPI</sequence>
<reference evidence="3" key="1">
    <citation type="journal article" date="2022" name="Int. J. Mol. Sci.">
        <title>Draft Genome of Tanacetum Coccineum: Genomic Comparison of Closely Related Tanacetum-Family Plants.</title>
        <authorList>
            <person name="Yamashiro T."/>
            <person name="Shiraishi A."/>
            <person name="Nakayama K."/>
            <person name="Satake H."/>
        </authorList>
    </citation>
    <scope>NUCLEOTIDE SEQUENCE</scope>
</reference>
<dbReference type="Proteomes" id="UP001151760">
    <property type="component" value="Unassembled WGS sequence"/>
</dbReference>
<dbReference type="InterPro" id="IPR029466">
    <property type="entry name" value="NAM-associated_C"/>
</dbReference>
<proteinExistence type="predicted"/>
<protein>
    <submittedName>
        <fullName evidence="3">Retrotransposon protein, putative, ty3-gypsy subclass</fullName>
    </submittedName>
</protein>
<keyword evidence="4" id="KW-1185">Reference proteome</keyword>
<feature type="region of interest" description="Disordered" evidence="1">
    <location>
        <begin position="29"/>
        <end position="48"/>
    </location>
</feature>
<name>A0ABQ4YHW1_9ASTR</name>
<reference evidence="3" key="2">
    <citation type="submission" date="2022-01" db="EMBL/GenBank/DDBJ databases">
        <authorList>
            <person name="Yamashiro T."/>
            <person name="Shiraishi A."/>
            <person name="Satake H."/>
            <person name="Nakayama K."/>
        </authorList>
    </citation>
    <scope>NUCLEOTIDE SEQUENCE</scope>
</reference>
<dbReference type="Pfam" id="PF14303">
    <property type="entry name" value="NAM-associated"/>
    <property type="match status" value="1"/>
</dbReference>
<evidence type="ECO:0000256" key="1">
    <source>
        <dbReference type="SAM" id="MobiDB-lite"/>
    </source>
</evidence>
<evidence type="ECO:0000313" key="4">
    <source>
        <dbReference type="Proteomes" id="UP001151760"/>
    </source>
</evidence>
<gene>
    <name evidence="3" type="ORF">Tco_0727026</name>
</gene>
<dbReference type="PANTHER" id="PTHR45224">
    <property type="entry name" value="OS01G0527900 PROTEIN-RELATED"/>
    <property type="match status" value="1"/>
</dbReference>
<feature type="region of interest" description="Disordered" evidence="1">
    <location>
        <begin position="1"/>
        <end position="21"/>
    </location>
</feature>
<comment type="caution">
    <text evidence="3">The sequence shown here is derived from an EMBL/GenBank/DDBJ whole genome shotgun (WGS) entry which is preliminary data.</text>
</comment>
<dbReference type="EMBL" id="BQNB010010426">
    <property type="protein sequence ID" value="GJS77145.1"/>
    <property type="molecule type" value="Genomic_DNA"/>
</dbReference>
<feature type="compositionally biased region" description="Basic and acidic residues" evidence="1">
    <location>
        <begin position="172"/>
        <end position="181"/>
    </location>
</feature>
<dbReference type="PANTHER" id="PTHR45224:SF16">
    <property type="entry name" value="OS01G0527900 PROTEIN"/>
    <property type="match status" value="1"/>
</dbReference>
<feature type="domain" description="No apical meristem-associated C-terminal" evidence="2">
    <location>
        <begin position="112"/>
        <end position="197"/>
    </location>
</feature>
<accession>A0ABQ4YHW1</accession>
<organism evidence="3 4">
    <name type="scientific">Tanacetum coccineum</name>
    <dbReference type="NCBI Taxonomy" id="301880"/>
    <lineage>
        <taxon>Eukaryota</taxon>
        <taxon>Viridiplantae</taxon>
        <taxon>Streptophyta</taxon>
        <taxon>Embryophyta</taxon>
        <taxon>Tracheophyta</taxon>
        <taxon>Spermatophyta</taxon>
        <taxon>Magnoliopsida</taxon>
        <taxon>eudicotyledons</taxon>
        <taxon>Gunneridae</taxon>
        <taxon>Pentapetalae</taxon>
        <taxon>asterids</taxon>
        <taxon>campanulids</taxon>
        <taxon>Asterales</taxon>
        <taxon>Asteraceae</taxon>
        <taxon>Asteroideae</taxon>
        <taxon>Anthemideae</taxon>
        <taxon>Anthemidinae</taxon>
        <taxon>Tanacetum</taxon>
    </lineage>
</organism>
<feature type="compositionally biased region" description="Low complexity" evidence="1">
    <location>
        <begin position="147"/>
        <end position="157"/>
    </location>
</feature>
<feature type="region of interest" description="Disordered" evidence="1">
    <location>
        <begin position="138"/>
        <end position="196"/>
    </location>
</feature>
<evidence type="ECO:0000259" key="2">
    <source>
        <dbReference type="Pfam" id="PF14303"/>
    </source>
</evidence>
<evidence type="ECO:0000313" key="3">
    <source>
        <dbReference type="EMBL" id="GJS77145.1"/>
    </source>
</evidence>
<feature type="compositionally biased region" description="Acidic residues" evidence="1">
    <location>
        <begin position="162"/>
        <end position="171"/>
    </location>
</feature>